<accession>A0A830HEY5</accession>
<evidence type="ECO:0000256" key="1">
    <source>
        <dbReference type="ARBA" id="ARBA00022723"/>
    </source>
</evidence>
<reference evidence="6" key="1">
    <citation type="submission" date="2020-10" db="EMBL/GenBank/DDBJ databases">
        <title>Unveiling of a novel bifunctional photoreceptor, Dualchrome1, isolated from a cosmopolitan green alga.</title>
        <authorList>
            <person name="Suzuki S."/>
            <person name="Kawachi M."/>
        </authorList>
    </citation>
    <scope>NUCLEOTIDE SEQUENCE</scope>
    <source>
        <strain evidence="6">NIES 2893</strain>
    </source>
</reference>
<dbReference type="PROSITE" id="PS50865">
    <property type="entry name" value="ZF_MYND_2"/>
    <property type="match status" value="1"/>
</dbReference>
<gene>
    <name evidence="6" type="ORF">PPROV_000293500</name>
</gene>
<dbReference type="PROSITE" id="PS01360">
    <property type="entry name" value="ZF_MYND_1"/>
    <property type="match status" value="1"/>
</dbReference>
<evidence type="ECO:0000259" key="5">
    <source>
        <dbReference type="PROSITE" id="PS50865"/>
    </source>
</evidence>
<dbReference type="EMBL" id="BNJQ01000007">
    <property type="protein sequence ID" value="GHP04181.1"/>
    <property type="molecule type" value="Genomic_DNA"/>
</dbReference>
<keyword evidence="3" id="KW-0862">Zinc</keyword>
<dbReference type="SUPFAM" id="SSF144232">
    <property type="entry name" value="HIT/MYND zinc finger-like"/>
    <property type="match status" value="1"/>
</dbReference>
<dbReference type="Proteomes" id="UP000660262">
    <property type="component" value="Unassembled WGS sequence"/>
</dbReference>
<dbReference type="Pfam" id="PF01753">
    <property type="entry name" value="zf-MYND"/>
    <property type="match status" value="1"/>
</dbReference>
<dbReference type="Gene3D" id="6.10.140.2220">
    <property type="match status" value="1"/>
</dbReference>
<name>A0A830HEY5_9CHLO</name>
<keyword evidence="2 4" id="KW-0863">Zinc-finger</keyword>
<dbReference type="GO" id="GO:0008270">
    <property type="term" value="F:zinc ion binding"/>
    <property type="evidence" value="ECO:0007669"/>
    <property type="project" value="UniProtKB-KW"/>
</dbReference>
<sequence length="389" mass="43888">MAHSFATKSDATGRMLTKKVKAEFELIVKMIVQFHVAPRNGNMGDTARLFFQNAMASPSVNKYLLRSHLLHKLWIEALRMKLDMIVYLERQSHPIPPKALEDLDATDFSIVGQLAGAIYNAITLQDNMAEKQHTSAAGIGKKKWAAVFMSAHIHTYMLEVLEVGWRTRKLPDEMACIVLDSLKMMAKNSDSNTGITFFPVVPPCNQDDDMRMLRSLGLPVNSRRVSRSVVAERTRNALRAAERRWRRLILGAGLMHPSGAVNLRAVSLNSVLPKKNFVETQTTGDFSTTCRDMGWSNYRADMTTSERIDADYGNMIEQFEKGDVHTTHSSISMVSNSASMVRACWNCQATETSELKFKFCPLCHAALYCSRACQKAHWRDHKTICHEKK</sequence>
<protein>
    <recommendedName>
        <fullName evidence="5">MYND-type domain-containing protein</fullName>
    </recommendedName>
</protein>
<proteinExistence type="predicted"/>
<evidence type="ECO:0000256" key="3">
    <source>
        <dbReference type="ARBA" id="ARBA00022833"/>
    </source>
</evidence>
<dbReference type="AlphaFoldDB" id="A0A830HEY5"/>
<evidence type="ECO:0000313" key="6">
    <source>
        <dbReference type="EMBL" id="GHP04181.1"/>
    </source>
</evidence>
<evidence type="ECO:0000256" key="2">
    <source>
        <dbReference type="ARBA" id="ARBA00022771"/>
    </source>
</evidence>
<comment type="caution">
    <text evidence="6">The sequence shown here is derived from an EMBL/GenBank/DDBJ whole genome shotgun (WGS) entry which is preliminary data.</text>
</comment>
<dbReference type="InterPro" id="IPR002893">
    <property type="entry name" value="Znf_MYND"/>
</dbReference>
<keyword evidence="1" id="KW-0479">Metal-binding</keyword>
<dbReference type="OrthoDB" id="341421at2759"/>
<evidence type="ECO:0000256" key="4">
    <source>
        <dbReference type="PROSITE-ProRule" id="PRU00134"/>
    </source>
</evidence>
<feature type="domain" description="MYND-type" evidence="5">
    <location>
        <begin position="344"/>
        <end position="385"/>
    </location>
</feature>
<evidence type="ECO:0000313" key="7">
    <source>
        <dbReference type="Proteomes" id="UP000660262"/>
    </source>
</evidence>
<organism evidence="6 7">
    <name type="scientific">Pycnococcus provasolii</name>
    <dbReference type="NCBI Taxonomy" id="41880"/>
    <lineage>
        <taxon>Eukaryota</taxon>
        <taxon>Viridiplantae</taxon>
        <taxon>Chlorophyta</taxon>
        <taxon>Pseudoscourfieldiophyceae</taxon>
        <taxon>Pseudoscourfieldiales</taxon>
        <taxon>Pycnococcaceae</taxon>
        <taxon>Pycnococcus</taxon>
    </lineage>
</organism>
<keyword evidence="7" id="KW-1185">Reference proteome</keyword>